<dbReference type="InterPro" id="IPR036162">
    <property type="entry name" value="Resolvase-like_N_sf"/>
</dbReference>
<evidence type="ECO:0000256" key="1">
    <source>
        <dbReference type="SAM" id="Coils"/>
    </source>
</evidence>
<dbReference type="Proteomes" id="UP001229346">
    <property type="component" value="Unassembled WGS sequence"/>
</dbReference>
<keyword evidence="5" id="KW-1185">Reference proteome</keyword>
<dbReference type="Gene3D" id="3.90.1750.20">
    <property type="entry name" value="Putative Large Serine Recombinase, Chain B, Domain 2"/>
    <property type="match status" value="1"/>
</dbReference>
<evidence type="ECO:0000259" key="3">
    <source>
        <dbReference type="PROSITE" id="PS51737"/>
    </source>
</evidence>
<dbReference type="Pfam" id="PF07508">
    <property type="entry name" value="Recombinase"/>
    <property type="match status" value="1"/>
</dbReference>
<dbReference type="SMART" id="SM00857">
    <property type="entry name" value="Resolvase"/>
    <property type="match status" value="1"/>
</dbReference>
<evidence type="ECO:0000313" key="5">
    <source>
        <dbReference type="Proteomes" id="UP001229346"/>
    </source>
</evidence>
<dbReference type="EMBL" id="JAUSSU010000007">
    <property type="protein sequence ID" value="MDQ0114383.1"/>
    <property type="molecule type" value="Genomic_DNA"/>
</dbReference>
<evidence type="ECO:0000313" key="4">
    <source>
        <dbReference type="EMBL" id="MDQ0114383.1"/>
    </source>
</evidence>
<dbReference type="InterPro" id="IPR050639">
    <property type="entry name" value="SSR_resolvase"/>
</dbReference>
<dbReference type="InterPro" id="IPR038109">
    <property type="entry name" value="DNA_bind_recomb_sf"/>
</dbReference>
<accession>A0ABT9U5T6</accession>
<proteinExistence type="predicted"/>
<gene>
    <name evidence="4" type="ORF">J2T15_003838</name>
</gene>
<dbReference type="InterPro" id="IPR011109">
    <property type="entry name" value="DNA_bind_recombinase_dom"/>
</dbReference>
<evidence type="ECO:0000259" key="2">
    <source>
        <dbReference type="PROSITE" id="PS51736"/>
    </source>
</evidence>
<name>A0ABT9U5T6_PAEHA</name>
<dbReference type="SUPFAM" id="SSF53041">
    <property type="entry name" value="Resolvase-like"/>
    <property type="match status" value="1"/>
</dbReference>
<dbReference type="PANTHER" id="PTHR30461">
    <property type="entry name" value="DNA-INVERTASE FROM LAMBDOID PROPHAGE"/>
    <property type="match status" value="1"/>
</dbReference>
<feature type="domain" description="Recombinase" evidence="3">
    <location>
        <begin position="176"/>
        <end position="312"/>
    </location>
</feature>
<dbReference type="PROSITE" id="PS51737">
    <property type="entry name" value="RECOMBINASE_DNA_BIND"/>
    <property type="match status" value="1"/>
</dbReference>
<keyword evidence="1" id="KW-0175">Coiled coil</keyword>
<dbReference type="PROSITE" id="PS51736">
    <property type="entry name" value="RECOMBINASES_3"/>
    <property type="match status" value="1"/>
</dbReference>
<feature type="coiled-coil region" evidence="1">
    <location>
        <begin position="447"/>
        <end position="477"/>
    </location>
</feature>
<dbReference type="Gene3D" id="3.40.50.1390">
    <property type="entry name" value="Resolvase, N-terminal catalytic domain"/>
    <property type="match status" value="1"/>
</dbReference>
<dbReference type="Pfam" id="PF00239">
    <property type="entry name" value="Resolvase"/>
    <property type="match status" value="1"/>
</dbReference>
<dbReference type="RefSeq" id="WP_307205714.1">
    <property type="nucleotide sequence ID" value="NZ_JAUSSU010000007.1"/>
</dbReference>
<organism evidence="4 5">
    <name type="scientific">Paenibacillus harenae</name>
    <dbReference type="NCBI Taxonomy" id="306543"/>
    <lineage>
        <taxon>Bacteria</taxon>
        <taxon>Bacillati</taxon>
        <taxon>Bacillota</taxon>
        <taxon>Bacilli</taxon>
        <taxon>Bacillales</taxon>
        <taxon>Paenibacillaceae</taxon>
        <taxon>Paenibacillus</taxon>
    </lineage>
</organism>
<dbReference type="PANTHER" id="PTHR30461:SF23">
    <property type="entry name" value="DNA RECOMBINASE-RELATED"/>
    <property type="match status" value="1"/>
</dbReference>
<protein>
    <submittedName>
        <fullName evidence="4">DNA invertase Pin-like site-specific DNA recombinase/ribosomal protein L29</fullName>
    </submittedName>
</protein>
<dbReference type="InterPro" id="IPR006119">
    <property type="entry name" value="Resolv_N"/>
</dbReference>
<dbReference type="CDD" id="cd00338">
    <property type="entry name" value="Ser_Recombinase"/>
    <property type="match status" value="1"/>
</dbReference>
<comment type="caution">
    <text evidence="4">The sequence shown here is derived from an EMBL/GenBank/DDBJ whole genome shotgun (WGS) entry which is preliminary data.</text>
</comment>
<reference evidence="4 5" key="1">
    <citation type="submission" date="2023-07" db="EMBL/GenBank/DDBJ databases">
        <title>Sorghum-associated microbial communities from plants grown in Nebraska, USA.</title>
        <authorList>
            <person name="Schachtman D."/>
        </authorList>
    </citation>
    <scope>NUCLEOTIDE SEQUENCE [LARGE SCALE GENOMIC DNA]</scope>
    <source>
        <strain evidence="4 5">CC482</strain>
    </source>
</reference>
<sequence>MAFMTSTDFLKENGVEKIINYNRKSRQDEELERKTGEDTLKNMRDLMDRVLEPMGIPYIQEDEIGSGDKIESRPVFQHVLKGLEDKSYQAIAVKEISRMGRGSYTDMGIIYDLIVANRVFIITPSRVYDPKNGTDLRQIRFELFFAREEFETTRERLAGGRFTRAMEGRWMSGKAPFGYKLNKDSRKLEIDQDTARIVRIIFDLFAFGIPVEGLSKKRDVRHRALASYLMEQKIPTPTGRSNRWRAENLKYMLSNEVYLGTVSYRRTESTSDGKVIDRPDEEHVVVYNAHDPIIDLATWNIVQEKQSNASYYPRVRLHARIYELTGLCVCQSCGNKLVRNEQHQNYRKKNDEVSVYRKEFLVCNHAQCTKVKYELVLEQLIETISYLRGLNDDEIETTLAAITADKTEVIPQKSIKDIEQYIERRNAELKSRMKFIRDKYELGKYDDEEFEESRNEIREEQEKLNQMLSNYQEQVTDNKQPMDLEQVKKNFDSALRVYKNASDTEDKNTILKSIFDKVYVEVTEKGRGSIPSKFILYPVLKHDFLYDDFLVL</sequence>
<feature type="domain" description="Resolvase/invertase-type recombinase catalytic" evidence="2">
    <location>
        <begin position="17"/>
        <end position="168"/>
    </location>
</feature>